<feature type="compositionally biased region" description="Low complexity" evidence="1">
    <location>
        <begin position="176"/>
        <end position="187"/>
    </location>
</feature>
<feature type="region of interest" description="Disordered" evidence="1">
    <location>
        <begin position="312"/>
        <end position="381"/>
    </location>
</feature>
<dbReference type="InterPro" id="IPR036366">
    <property type="entry name" value="PGBDSf"/>
</dbReference>
<organism evidence="4 5">
    <name type="scientific">Rhizobium alvei</name>
    <dbReference type="NCBI Taxonomy" id="1132659"/>
    <lineage>
        <taxon>Bacteria</taxon>
        <taxon>Pseudomonadati</taxon>
        <taxon>Pseudomonadota</taxon>
        <taxon>Alphaproteobacteria</taxon>
        <taxon>Hyphomicrobiales</taxon>
        <taxon>Rhizobiaceae</taxon>
        <taxon>Rhizobium/Agrobacterium group</taxon>
        <taxon>Rhizobium</taxon>
    </lineage>
</organism>
<evidence type="ECO:0000259" key="3">
    <source>
        <dbReference type="Pfam" id="PF01471"/>
    </source>
</evidence>
<evidence type="ECO:0000313" key="4">
    <source>
        <dbReference type="EMBL" id="MDO6963302.1"/>
    </source>
</evidence>
<dbReference type="InterPro" id="IPR002477">
    <property type="entry name" value="Peptidoglycan-bd-like"/>
</dbReference>
<sequence length="527" mass="56494">MPKHVKILLASAMSFSLATSPLSTVVAHAQNAPSAEAPGASTWQKEFDLWRSASRSGTAKDYAAYLKAYPNGKFASVAKRKLDALNSPETADASKAVTEPADAAKTDEVKTAATDEAADDGRKDLQLWREVSKTGTEEGYRKYLKAFPKGKFAKVAQTRIDAMLAKAKAPADDQDTAAAKEPAASDEATTEDMTADTAPDSANDQQAAQADPAEAEPAEDAQAADAQDAGTPSEEMQTDQAQADQAEADQPETDQAQADQGSWEQEYALWKEASNGNTVAEYEAYLSAYPKGKFAAIAQSRIVALAAAEAPVADVAEGDEQPDAKQQPDENAANNDQQPQDAVPQDEDMANANEGVTGNDADQTPRADQRAAQLSEGTPEIEDMILNREARHEIQGRLTSLGYDTAGTDGSFGPRSRNAISAWQQDNGAPVSGYLSEDQVALIRQQSATAYAQWLAEQPVVVEKPRPRRDKVIIVEERRNPAVDAAIAVGVLGVVVGATKFNRHGKFKRVNKFGKVKLLKCKRKNRC</sequence>
<proteinExistence type="predicted"/>
<reference evidence="4" key="2">
    <citation type="submission" date="2023-07" db="EMBL/GenBank/DDBJ databases">
        <authorList>
            <person name="Shen H."/>
        </authorList>
    </citation>
    <scope>NUCLEOTIDE SEQUENCE</scope>
    <source>
        <strain evidence="4">TNR-22</strain>
    </source>
</reference>
<feature type="chain" id="PRO_5046509564" evidence="2">
    <location>
        <begin position="30"/>
        <end position="527"/>
    </location>
</feature>
<dbReference type="RefSeq" id="WP_354542313.1">
    <property type="nucleotide sequence ID" value="NZ_JBEPMS010000006.1"/>
</dbReference>
<protein>
    <submittedName>
        <fullName evidence="4">Peptidoglycan-binding domain-containing protein</fullName>
    </submittedName>
</protein>
<evidence type="ECO:0000256" key="1">
    <source>
        <dbReference type="SAM" id="MobiDB-lite"/>
    </source>
</evidence>
<dbReference type="Proteomes" id="UP001174932">
    <property type="component" value="Unassembled WGS sequence"/>
</dbReference>
<keyword evidence="5" id="KW-1185">Reference proteome</keyword>
<feature type="region of interest" description="Disordered" evidence="1">
    <location>
        <begin position="88"/>
        <end position="121"/>
    </location>
</feature>
<gene>
    <name evidence="4" type="ORF">Q4481_04990</name>
</gene>
<feature type="compositionally biased region" description="Low complexity" evidence="1">
    <location>
        <begin position="195"/>
        <end position="212"/>
    </location>
</feature>
<dbReference type="EMBL" id="JAUOZU010000005">
    <property type="protein sequence ID" value="MDO6963302.1"/>
    <property type="molecule type" value="Genomic_DNA"/>
</dbReference>
<dbReference type="Pfam" id="PF01471">
    <property type="entry name" value="PG_binding_1"/>
    <property type="match status" value="1"/>
</dbReference>
<dbReference type="SUPFAM" id="SSF47090">
    <property type="entry name" value="PGBD-like"/>
    <property type="match status" value="1"/>
</dbReference>
<accession>A0ABT8YHY3</accession>
<feature type="domain" description="Peptidoglycan binding-like" evidence="3">
    <location>
        <begin position="388"/>
        <end position="441"/>
    </location>
</feature>
<evidence type="ECO:0000313" key="5">
    <source>
        <dbReference type="Proteomes" id="UP001174932"/>
    </source>
</evidence>
<name>A0ABT8YHY3_9HYPH</name>
<feature type="signal peptide" evidence="2">
    <location>
        <begin position="1"/>
        <end position="29"/>
    </location>
</feature>
<reference evidence="4" key="1">
    <citation type="journal article" date="2015" name="Int. J. Syst. Evol. Microbiol.">
        <title>Rhizobium alvei sp. nov., isolated from a freshwater river.</title>
        <authorList>
            <person name="Sheu S.Y."/>
            <person name="Huang H.W."/>
            <person name="Young C.C."/>
            <person name="Chen W.M."/>
        </authorList>
    </citation>
    <scope>NUCLEOTIDE SEQUENCE</scope>
    <source>
        <strain evidence="4">TNR-22</strain>
    </source>
</reference>
<feature type="compositionally biased region" description="Low complexity" evidence="1">
    <location>
        <begin position="220"/>
        <end position="229"/>
    </location>
</feature>
<evidence type="ECO:0000256" key="2">
    <source>
        <dbReference type="SAM" id="SignalP"/>
    </source>
</evidence>
<keyword evidence="2" id="KW-0732">Signal</keyword>
<comment type="caution">
    <text evidence="4">The sequence shown here is derived from an EMBL/GenBank/DDBJ whole genome shotgun (WGS) entry which is preliminary data.</text>
</comment>
<feature type="region of interest" description="Disordered" evidence="1">
    <location>
        <begin position="168"/>
        <end position="269"/>
    </location>
</feature>
<dbReference type="Gene3D" id="1.10.101.10">
    <property type="entry name" value="PGBD-like superfamily/PGBD"/>
    <property type="match status" value="1"/>
</dbReference>
<dbReference type="InterPro" id="IPR036365">
    <property type="entry name" value="PGBD-like_sf"/>
</dbReference>